<organism evidence="3 4">
    <name type="scientific">Musa acuminata subsp. malaccensis</name>
    <name type="common">Wild banana</name>
    <name type="synonym">Musa malaccensis</name>
    <dbReference type="NCBI Taxonomy" id="214687"/>
    <lineage>
        <taxon>Eukaryota</taxon>
        <taxon>Viridiplantae</taxon>
        <taxon>Streptophyta</taxon>
        <taxon>Embryophyta</taxon>
        <taxon>Tracheophyta</taxon>
        <taxon>Spermatophyta</taxon>
        <taxon>Magnoliopsida</taxon>
        <taxon>Liliopsida</taxon>
        <taxon>Zingiberales</taxon>
        <taxon>Musaceae</taxon>
        <taxon>Musa</taxon>
    </lineage>
</organism>
<dbReference type="EnsemblPlants" id="Ma04_t27060.1">
    <property type="protein sequence ID" value="Ma04_p27060.1"/>
    <property type="gene ID" value="Ma04_g27060"/>
</dbReference>
<dbReference type="EMBL" id="HG996469">
    <property type="protein sequence ID" value="CAG1843515.1"/>
    <property type="molecule type" value="Genomic_DNA"/>
</dbReference>
<keyword evidence="1" id="KW-0732">Signal</keyword>
<reference evidence="2" key="1">
    <citation type="submission" date="2021-03" db="EMBL/GenBank/DDBJ databases">
        <authorList>
            <consortium name="Genoscope - CEA"/>
            <person name="William W."/>
        </authorList>
    </citation>
    <scope>NUCLEOTIDE SEQUENCE</scope>
    <source>
        <strain evidence="2">Doubled-haploid Pahang</strain>
    </source>
</reference>
<dbReference type="Gramene" id="Ma04_t27060.1">
    <property type="protein sequence ID" value="Ma04_p27060.1"/>
    <property type="gene ID" value="Ma04_g27060"/>
</dbReference>
<evidence type="ECO:0000313" key="2">
    <source>
        <dbReference type="EMBL" id="CAG1843515.1"/>
    </source>
</evidence>
<evidence type="ECO:0000313" key="3">
    <source>
        <dbReference type="EnsemblPlants" id="Ma04_p27060.1"/>
    </source>
</evidence>
<keyword evidence="4" id="KW-1185">Reference proteome</keyword>
<accession>A0A804IUD0</accession>
<protein>
    <submittedName>
        <fullName evidence="2">(wild Malaysian banana) hypothetical protein</fullName>
    </submittedName>
</protein>
<evidence type="ECO:0000313" key="4">
    <source>
        <dbReference type="Proteomes" id="UP000012960"/>
    </source>
</evidence>
<dbReference type="InParanoid" id="A0A804IUD0"/>
<name>A0A804IUD0_MUSAM</name>
<feature type="chain" id="PRO_5036219817" evidence="1">
    <location>
        <begin position="28"/>
        <end position="109"/>
    </location>
</feature>
<reference evidence="3" key="2">
    <citation type="submission" date="2021-05" db="UniProtKB">
        <authorList>
            <consortium name="EnsemblPlants"/>
        </authorList>
    </citation>
    <scope>IDENTIFICATION</scope>
    <source>
        <strain evidence="3">subsp. malaccensis</strain>
    </source>
</reference>
<proteinExistence type="predicted"/>
<dbReference type="Proteomes" id="UP000012960">
    <property type="component" value="Unplaced"/>
</dbReference>
<evidence type="ECO:0000256" key="1">
    <source>
        <dbReference type="SAM" id="SignalP"/>
    </source>
</evidence>
<feature type="signal peptide" evidence="1">
    <location>
        <begin position="1"/>
        <end position="27"/>
    </location>
</feature>
<sequence length="109" mass="12199">MSHFLSSFLLLLSSPFLFSCLLRIGFGAFQQNMDSSCEDPRREGAPRGSCPPSSIPGHLTVFSFVCARDHFLTTLMGCYFANLNKDSLLNCNLHQDMRDARHQRLVGLS</sequence>
<gene>
    <name evidence="2" type="ORF">GSMUA_133100.1</name>
</gene>
<dbReference type="AlphaFoldDB" id="A0A804IUD0"/>